<reference evidence="1" key="1">
    <citation type="submission" date="2018-05" db="EMBL/GenBank/DDBJ databases">
        <authorList>
            <person name="Lanie J.A."/>
            <person name="Ng W.-L."/>
            <person name="Kazmierczak K.M."/>
            <person name="Andrzejewski T.M."/>
            <person name="Davidsen T.M."/>
            <person name="Wayne K.J."/>
            <person name="Tettelin H."/>
            <person name="Glass J.I."/>
            <person name="Rusch D."/>
            <person name="Podicherti R."/>
            <person name="Tsui H.-C.T."/>
            <person name="Winkler M.E."/>
        </authorList>
    </citation>
    <scope>NUCLEOTIDE SEQUENCE</scope>
</reference>
<accession>A0A381N6Q0</accession>
<sequence length="404" mass="46180">MKFLFTLLIPAFLFCLPLQAEEVNVSSSAKIYNADINRAKEQALKNVLHEALKKAVGNLLDVKTINQNYEVIKNQIYRFNSKYIIDYEVLREKQNFNKNLYEIIITANVDDEKIRQKLEAVRILQNSLRKKRLLVLYHNRVPKAFPRENKAAASALDAAQQAFAEQSFRTFSEATLRQVYRSLEEENIVGRPVDSLIALALNYNADVLVIMGMNSRPLNKQQGTFYRATAVVNFSVYDTASGQQIAQTNVKASELSVKKPSELKRDILFGIAGRHASLENVRRTTEHINRFYQQTDEISQGFSVIFSGYSPRRESLIIDYLENNAAFRKLAELKNTFGYLELELFALKRKSILRRKITSDLLELEIEVATKSIAGNNLFFINPNPMEEKEFEAEMPSVDNSSGI</sequence>
<evidence type="ECO:0000313" key="1">
    <source>
        <dbReference type="EMBL" id="SUZ50119.1"/>
    </source>
</evidence>
<dbReference type="Gene3D" id="3.30.1660.40">
    <property type="entry name" value="FlgT, N-terminal domain"/>
    <property type="match status" value="1"/>
</dbReference>
<gene>
    <name evidence="1" type="ORF">METZ01_LOCUS2973</name>
</gene>
<dbReference type="InterPro" id="IPR038180">
    <property type="entry name" value="FlgT_N_sf"/>
</dbReference>
<dbReference type="EMBL" id="UINC01000154">
    <property type="protein sequence ID" value="SUZ50119.1"/>
    <property type="molecule type" value="Genomic_DNA"/>
</dbReference>
<organism evidence="1">
    <name type="scientific">marine metagenome</name>
    <dbReference type="NCBI Taxonomy" id="408172"/>
    <lineage>
        <taxon>unclassified sequences</taxon>
        <taxon>metagenomes</taxon>
        <taxon>ecological metagenomes</taxon>
    </lineage>
</organism>
<protein>
    <recommendedName>
        <fullName evidence="2">Flagellar assembly protein T N-terminal domain-containing protein</fullName>
    </recommendedName>
</protein>
<dbReference type="AlphaFoldDB" id="A0A381N6Q0"/>
<proteinExistence type="predicted"/>
<evidence type="ECO:0008006" key="2">
    <source>
        <dbReference type="Google" id="ProtNLM"/>
    </source>
</evidence>
<name>A0A381N6Q0_9ZZZZ</name>